<evidence type="ECO:0000313" key="2">
    <source>
        <dbReference type="Proteomes" id="UP000245021"/>
    </source>
</evidence>
<gene>
    <name evidence="1" type="ORF">NtB2_01220</name>
</gene>
<dbReference type="RefSeq" id="WP_109246045.1">
    <property type="nucleotide sequence ID" value="NZ_BFFO01000007.1"/>
</dbReference>
<evidence type="ECO:0000313" key="1">
    <source>
        <dbReference type="EMBL" id="GBG97083.1"/>
    </source>
</evidence>
<name>A0A2R5HG93_9LACT</name>
<dbReference type="InterPro" id="IPR025233">
    <property type="entry name" value="DUF4176"/>
</dbReference>
<accession>A0A2R5HG93</accession>
<evidence type="ECO:0008006" key="3">
    <source>
        <dbReference type="Google" id="ProtNLM"/>
    </source>
</evidence>
<organism evidence="1 2">
    <name type="scientific">Lactococcus termiticola</name>
    <dbReference type="NCBI Taxonomy" id="2169526"/>
    <lineage>
        <taxon>Bacteria</taxon>
        <taxon>Bacillati</taxon>
        <taxon>Bacillota</taxon>
        <taxon>Bacilli</taxon>
        <taxon>Lactobacillales</taxon>
        <taxon>Streptococcaceae</taxon>
        <taxon>Lactococcus</taxon>
    </lineage>
</organism>
<protein>
    <recommendedName>
        <fullName evidence="3">DUF4176 domain-containing protein</fullName>
    </recommendedName>
</protein>
<comment type="caution">
    <text evidence="1">The sequence shown here is derived from an EMBL/GenBank/DDBJ whole genome shotgun (WGS) entry which is preliminary data.</text>
</comment>
<proteinExistence type="predicted"/>
<reference evidence="1 2" key="1">
    <citation type="journal article" date="2018" name="Genome Announc.">
        <title>Draft Genome Sequence of Lactococcus sp. Strain NtB2 (JCM 32569), Isolated from the Gut of the Higher Termite Nasutitermes takasagoensis.</title>
        <authorList>
            <person name="Noda S."/>
            <person name="Aihara C."/>
            <person name="Yuki M."/>
            <person name="Ohkuma M."/>
        </authorList>
    </citation>
    <scope>NUCLEOTIDE SEQUENCE [LARGE SCALE GENOMIC DNA]</scope>
    <source>
        <strain evidence="1 2">NtB2</strain>
    </source>
</reference>
<dbReference type="EMBL" id="BFFO01000007">
    <property type="protein sequence ID" value="GBG97083.1"/>
    <property type="molecule type" value="Genomic_DNA"/>
</dbReference>
<dbReference type="Pfam" id="PF13780">
    <property type="entry name" value="DUF4176"/>
    <property type="match status" value="1"/>
</dbReference>
<keyword evidence="2" id="KW-1185">Reference proteome</keyword>
<dbReference type="Proteomes" id="UP000245021">
    <property type="component" value="Unassembled WGS sequence"/>
</dbReference>
<dbReference type="AlphaFoldDB" id="A0A2R5HG93"/>
<dbReference type="OrthoDB" id="5124454at2"/>
<sequence>MTENNLEQLLSVGSVVYLKEGTLKVVVIARGQLVKLKENENKPTYFDYLGSLYPQGYDVDNRYYFNQEQIEKVVFPGYSDDEEQRYQVVLEEWKKANQDKYILMDEES</sequence>